<proteinExistence type="predicted"/>
<dbReference type="EMBL" id="FUWW01000020">
    <property type="protein sequence ID" value="SJZ76263.1"/>
    <property type="molecule type" value="Genomic_DNA"/>
</dbReference>
<evidence type="ECO:0000313" key="3">
    <source>
        <dbReference type="EMBL" id="SJZ76263.1"/>
    </source>
</evidence>
<accession>A0A1T4NB06</accession>
<evidence type="ECO:0000313" key="4">
    <source>
        <dbReference type="Proteomes" id="UP000190657"/>
    </source>
</evidence>
<reference evidence="3 4" key="1">
    <citation type="submission" date="2017-02" db="EMBL/GenBank/DDBJ databases">
        <authorList>
            <person name="Peterson S.W."/>
        </authorList>
    </citation>
    <scope>NUCLEOTIDE SEQUENCE [LARGE SCALE GENOMIC DNA]</scope>
    <source>
        <strain evidence="3 4">ATCC 51222</strain>
    </source>
</reference>
<evidence type="ECO:0000256" key="1">
    <source>
        <dbReference type="SAM" id="MobiDB-lite"/>
    </source>
</evidence>
<dbReference type="AlphaFoldDB" id="A0A1T4NB06"/>
<feature type="region of interest" description="Disordered" evidence="1">
    <location>
        <begin position="46"/>
        <end position="120"/>
    </location>
</feature>
<evidence type="ECO:0000256" key="2">
    <source>
        <dbReference type="SAM" id="SignalP"/>
    </source>
</evidence>
<keyword evidence="2" id="KW-0732">Signal</keyword>
<keyword evidence="4" id="KW-1185">Reference proteome</keyword>
<feature type="signal peptide" evidence="2">
    <location>
        <begin position="1"/>
        <end position="38"/>
    </location>
</feature>
<feature type="compositionally biased region" description="Low complexity" evidence="1">
    <location>
        <begin position="103"/>
        <end position="117"/>
    </location>
</feature>
<dbReference type="RefSeq" id="WP_078768980.1">
    <property type="nucleotide sequence ID" value="NZ_FUWW01000020.1"/>
</dbReference>
<feature type="compositionally biased region" description="Polar residues" evidence="1">
    <location>
        <begin position="46"/>
        <end position="88"/>
    </location>
</feature>
<sequence length="152" mass="16279">MIVNELFVAGKAMGINMKKLFLPLLVASVCLSMLTACSQIISDTATDSTNENEVTVSVTEQNSNPDLSTTSSNVSVGQDETTAKTNTSKADKADNDVVFSNNETTTSAKKAETTSSAVAPSQNLNETTVVNNTKTDKNKITTDKDGWVDKWY</sequence>
<protein>
    <recommendedName>
        <fullName evidence="5">Lipoprotein</fullName>
    </recommendedName>
</protein>
<organism evidence="3 4">
    <name type="scientific">Eubacterium coprostanoligenes</name>
    <dbReference type="NCBI Taxonomy" id="290054"/>
    <lineage>
        <taxon>Bacteria</taxon>
        <taxon>Bacillati</taxon>
        <taxon>Bacillota</taxon>
        <taxon>Clostridia</taxon>
        <taxon>Eubacteriales</taxon>
        <taxon>Eubacteriaceae</taxon>
        <taxon>Eubacterium</taxon>
    </lineage>
</organism>
<feature type="chain" id="PRO_5039685139" description="Lipoprotein" evidence="2">
    <location>
        <begin position="39"/>
        <end position="152"/>
    </location>
</feature>
<name>A0A1T4NB06_9FIRM</name>
<evidence type="ECO:0008006" key="5">
    <source>
        <dbReference type="Google" id="ProtNLM"/>
    </source>
</evidence>
<dbReference type="Proteomes" id="UP000190657">
    <property type="component" value="Unassembled WGS sequence"/>
</dbReference>
<gene>
    <name evidence="3" type="ORF">SAMN02745114_01537</name>
</gene>